<evidence type="ECO:0000256" key="1">
    <source>
        <dbReference type="ARBA" id="ARBA00008511"/>
    </source>
</evidence>
<dbReference type="AlphaFoldDB" id="A0A0L0SV83"/>
<dbReference type="PANTHER" id="PTHR22997:SF0">
    <property type="entry name" value="PIH1 DOMAIN-CONTAINING PROTEIN 1"/>
    <property type="match status" value="1"/>
</dbReference>
<dbReference type="GO" id="GO:0005737">
    <property type="term" value="C:cytoplasm"/>
    <property type="evidence" value="ECO:0007669"/>
    <property type="project" value="TreeGrafter"/>
</dbReference>
<gene>
    <name evidence="5" type="ORF">AMAG_11524</name>
</gene>
<reference evidence="5 6" key="1">
    <citation type="submission" date="2009-11" db="EMBL/GenBank/DDBJ databases">
        <title>Annotation of Allomyces macrogynus ATCC 38327.</title>
        <authorList>
            <consortium name="The Broad Institute Genome Sequencing Platform"/>
            <person name="Russ C."/>
            <person name="Cuomo C."/>
            <person name="Burger G."/>
            <person name="Gray M.W."/>
            <person name="Holland P.W.H."/>
            <person name="King N."/>
            <person name="Lang F.B.F."/>
            <person name="Roger A.J."/>
            <person name="Ruiz-Trillo I."/>
            <person name="Young S.K."/>
            <person name="Zeng Q."/>
            <person name="Gargeya S."/>
            <person name="Fitzgerald M."/>
            <person name="Haas B."/>
            <person name="Abouelleil A."/>
            <person name="Alvarado L."/>
            <person name="Arachchi H.M."/>
            <person name="Berlin A."/>
            <person name="Chapman S.B."/>
            <person name="Gearin G."/>
            <person name="Goldberg J."/>
            <person name="Griggs A."/>
            <person name="Gujja S."/>
            <person name="Hansen M."/>
            <person name="Heiman D."/>
            <person name="Howarth C."/>
            <person name="Larimer J."/>
            <person name="Lui A."/>
            <person name="MacDonald P.J.P."/>
            <person name="McCowen C."/>
            <person name="Montmayeur A."/>
            <person name="Murphy C."/>
            <person name="Neiman D."/>
            <person name="Pearson M."/>
            <person name="Priest M."/>
            <person name="Roberts A."/>
            <person name="Saif S."/>
            <person name="Shea T."/>
            <person name="Sisk P."/>
            <person name="Stolte C."/>
            <person name="Sykes S."/>
            <person name="Wortman J."/>
            <person name="Nusbaum C."/>
            <person name="Birren B."/>
        </authorList>
    </citation>
    <scope>NUCLEOTIDE SEQUENCE [LARGE SCALE GENOMIC DNA]</scope>
    <source>
        <strain evidence="5 6">ATCC 38327</strain>
    </source>
</reference>
<dbReference type="InterPro" id="IPR012981">
    <property type="entry name" value="PIH1_N"/>
</dbReference>
<dbReference type="Pfam" id="PF08190">
    <property type="entry name" value="PIH1"/>
    <property type="match status" value="1"/>
</dbReference>
<feature type="domain" description="PIH1 N-terminal" evidence="3">
    <location>
        <begin position="41"/>
        <end position="202"/>
    </location>
</feature>
<evidence type="ECO:0000313" key="6">
    <source>
        <dbReference type="Proteomes" id="UP000054350"/>
    </source>
</evidence>
<proteinExistence type="inferred from homology"/>
<evidence type="ECO:0000256" key="2">
    <source>
        <dbReference type="ARBA" id="ARBA00040540"/>
    </source>
</evidence>
<dbReference type="Proteomes" id="UP000054350">
    <property type="component" value="Unassembled WGS sequence"/>
</dbReference>
<comment type="similarity">
    <text evidence="1">Belongs to the PIH1 family.</text>
</comment>
<feature type="domain" description="PIH1D1/2/3 CS-like" evidence="4">
    <location>
        <begin position="222"/>
        <end position="295"/>
    </location>
</feature>
<dbReference type="EMBL" id="GG745350">
    <property type="protein sequence ID" value="KNE66381.1"/>
    <property type="molecule type" value="Genomic_DNA"/>
</dbReference>
<organism evidence="5 6">
    <name type="scientific">Allomyces macrogynus (strain ATCC 38327)</name>
    <name type="common">Allomyces javanicus var. macrogynus</name>
    <dbReference type="NCBI Taxonomy" id="578462"/>
    <lineage>
        <taxon>Eukaryota</taxon>
        <taxon>Fungi</taxon>
        <taxon>Fungi incertae sedis</taxon>
        <taxon>Blastocladiomycota</taxon>
        <taxon>Blastocladiomycetes</taxon>
        <taxon>Blastocladiales</taxon>
        <taxon>Blastocladiaceae</taxon>
        <taxon>Allomyces</taxon>
    </lineage>
</organism>
<protein>
    <recommendedName>
        <fullName evidence="2">PIH1 domain-containing protein 1</fullName>
    </recommendedName>
</protein>
<evidence type="ECO:0000259" key="3">
    <source>
        <dbReference type="Pfam" id="PF08190"/>
    </source>
</evidence>
<accession>A0A0L0SV83</accession>
<evidence type="ECO:0000313" key="5">
    <source>
        <dbReference type="EMBL" id="KNE66381.1"/>
    </source>
</evidence>
<dbReference type="PANTHER" id="PTHR22997">
    <property type="entry name" value="PIH1 DOMAIN-CONTAINING PROTEIN 1"/>
    <property type="match status" value="1"/>
</dbReference>
<dbReference type="VEuPathDB" id="FungiDB:AMAG_11524"/>
<name>A0A0L0SV83_ALLM3</name>
<dbReference type="Pfam" id="PF18201">
    <property type="entry name" value="PIH1_CS"/>
    <property type="match status" value="1"/>
</dbReference>
<dbReference type="STRING" id="578462.A0A0L0SV83"/>
<reference evidence="6" key="2">
    <citation type="submission" date="2009-11" db="EMBL/GenBank/DDBJ databases">
        <title>The Genome Sequence of Allomyces macrogynus strain ATCC 38327.</title>
        <authorList>
            <consortium name="The Broad Institute Genome Sequencing Platform"/>
            <person name="Russ C."/>
            <person name="Cuomo C."/>
            <person name="Shea T."/>
            <person name="Young S.K."/>
            <person name="Zeng Q."/>
            <person name="Koehrsen M."/>
            <person name="Haas B."/>
            <person name="Borodovsky M."/>
            <person name="Guigo R."/>
            <person name="Alvarado L."/>
            <person name="Berlin A."/>
            <person name="Borenstein D."/>
            <person name="Chen Z."/>
            <person name="Engels R."/>
            <person name="Freedman E."/>
            <person name="Gellesch M."/>
            <person name="Goldberg J."/>
            <person name="Griggs A."/>
            <person name="Gujja S."/>
            <person name="Heiman D."/>
            <person name="Hepburn T."/>
            <person name="Howarth C."/>
            <person name="Jen D."/>
            <person name="Larson L."/>
            <person name="Lewis B."/>
            <person name="Mehta T."/>
            <person name="Park D."/>
            <person name="Pearson M."/>
            <person name="Roberts A."/>
            <person name="Saif S."/>
            <person name="Shenoy N."/>
            <person name="Sisk P."/>
            <person name="Stolte C."/>
            <person name="Sykes S."/>
            <person name="Walk T."/>
            <person name="White J."/>
            <person name="Yandava C."/>
            <person name="Burger G."/>
            <person name="Gray M.W."/>
            <person name="Holland P.W.H."/>
            <person name="King N."/>
            <person name="Lang F.B.F."/>
            <person name="Roger A.J."/>
            <person name="Ruiz-Trillo I."/>
            <person name="Lander E."/>
            <person name="Nusbaum C."/>
        </authorList>
    </citation>
    <scope>NUCLEOTIDE SEQUENCE [LARGE SCALE GENOMIC DNA]</scope>
    <source>
        <strain evidence="6">ATCC 38327</strain>
    </source>
</reference>
<dbReference type="InterPro" id="IPR041442">
    <property type="entry name" value="PIH1D1/2/3_CS-like"/>
</dbReference>
<sequence length="297" mass="32665">MATETNHLSALSNIPTADKAANAEWEQVMQSVMSEMKQDPELQKSLAKALQAQTEQEAFEITPMPGFAIKTSLTKSTATYPSGFKVFINMCHSPYVPAPPVATDDEIRSAITGADGAAWKVPMSLTGPRDDADKLGRPCIVCDACVHSDVIAKAEGDWDFKQFIIELAIQWVEEKHGMSLSREFALPKMKSKGAPGIHKVYRAKRAGVATIPQQEPLYQVKHQPDQKRVTVLVKLPLIATAQQVALDIEEHKVELDHKLYRLSVPIRAGTVDVDHAECDAVFDKSTRVLQVTLPLVA</sequence>
<evidence type="ECO:0000259" key="4">
    <source>
        <dbReference type="Pfam" id="PF18201"/>
    </source>
</evidence>
<keyword evidence="6" id="KW-1185">Reference proteome</keyword>
<dbReference type="eggNOG" id="KOG4356">
    <property type="taxonomic scope" value="Eukaryota"/>
</dbReference>
<dbReference type="OrthoDB" id="5135119at2759"/>
<dbReference type="InterPro" id="IPR050734">
    <property type="entry name" value="PIH1/Kintoun_subfamily"/>
</dbReference>